<evidence type="ECO:0000256" key="3">
    <source>
        <dbReference type="ARBA" id="ARBA00022989"/>
    </source>
</evidence>
<feature type="transmembrane region" description="Helical" evidence="5">
    <location>
        <begin position="165"/>
        <end position="186"/>
    </location>
</feature>
<dbReference type="GeneID" id="95333801"/>
<evidence type="ECO:0000313" key="8">
    <source>
        <dbReference type="Proteomes" id="UP000000239"/>
    </source>
</evidence>
<feature type="transmembrane region" description="Helical" evidence="5">
    <location>
        <begin position="350"/>
        <end position="371"/>
    </location>
</feature>
<evidence type="ECO:0000256" key="2">
    <source>
        <dbReference type="ARBA" id="ARBA00022692"/>
    </source>
</evidence>
<dbReference type="GO" id="GO:0016020">
    <property type="term" value="C:membrane"/>
    <property type="evidence" value="ECO:0007669"/>
    <property type="project" value="UniProtKB-SubCell"/>
</dbReference>
<protein>
    <submittedName>
        <fullName evidence="7">Amino acid/polyamine/organocation transporter, APC superfamily</fullName>
    </submittedName>
</protein>
<feature type="transmembrane region" description="Helical" evidence="5">
    <location>
        <begin position="102"/>
        <end position="126"/>
    </location>
</feature>
<evidence type="ECO:0000313" key="7">
    <source>
        <dbReference type="EMBL" id="ABE58403.1"/>
    </source>
</evidence>
<feature type="transmembrane region" description="Helical" evidence="5">
    <location>
        <begin position="301"/>
        <end position="321"/>
    </location>
</feature>
<keyword evidence="4 5" id="KW-0472">Membrane</keyword>
<feature type="transmembrane region" description="Helical" evidence="5">
    <location>
        <begin position="60"/>
        <end position="81"/>
    </location>
</feature>
<name>Q1QYQ5_CHRI1</name>
<dbReference type="InterPro" id="IPR050367">
    <property type="entry name" value="APC_superfamily"/>
</dbReference>
<keyword evidence="8" id="KW-1185">Reference proteome</keyword>
<dbReference type="InterPro" id="IPR004841">
    <property type="entry name" value="AA-permease/SLC12A_dom"/>
</dbReference>
<evidence type="ECO:0000256" key="5">
    <source>
        <dbReference type="SAM" id="Phobius"/>
    </source>
</evidence>
<dbReference type="EMBL" id="CP000285">
    <property type="protein sequence ID" value="ABE58403.1"/>
    <property type="molecule type" value="Genomic_DNA"/>
</dbReference>
<evidence type="ECO:0000256" key="1">
    <source>
        <dbReference type="ARBA" id="ARBA00004141"/>
    </source>
</evidence>
<feature type="transmembrane region" description="Helical" evidence="5">
    <location>
        <begin position="206"/>
        <end position="223"/>
    </location>
</feature>
<dbReference type="OrthoDB" id="9804700at2"/>
<dbReference type="PANTHER" id="PTHR42770">
    <property type="entry name" value="AMINO ACID TRANSPORTER-RELATED"/>
    <property type="match status" value="1"/>
</dbReference>
<comment type="subcellular location">
    <subcellularLocation>
        <location evidence="1">Membrane</location>
        <topology evidence="1">Multi-pass membrane protein</topology>
    </subcellularLocation>
</comment>
<gene>
    <name evidence="7" type="ordered locus">Csal_1046</name>
</gene>
<dbReference type="eggNOG" id="COG0531">
    <property type="taxonomic scope" value="Bacteria"/>
</dbReference>
<feature type="transmembrane region" description="Helical" evidence="5">
    <location>
        <begin position="443"/>
        <end position="469"/>
    </location>
</feature>
<dbReference type="RefSeq" id="WP_011506349.1">
    <property type="nucleotide sequence ID" value="NC_007963.1"/>
</dbReference>
<feature type="transmembrane region" description="Helical" evidence="5">
    <location>
        <begin position="416"/>
        <end position="437"/>
    </location>
</feature>
<dbReference type="AlphaFoldDB" id="Q1QYQ5"/>
<dbReference type="Gene3D" id="1.20.1740.10">
    <property type="entry name" value="Amino acid/polyamine transporter I"/>
    <property type="match status" value="1"/>
</dbReference>
<dbReference type="PANTHER" id="PTHR42770:SF16">
    <property type="entry name" value="AMINO ACID PERMEASE"/>
    <property type="match status" value="1"/>
</dbReference>
<organism evidence="7 8">
    <name type="scientific">Chromohalobacter israelensis (strain ATCC BAA-138 / DSM 3043 / CIP 106854 / NCIMB 13768 / 1H11)</name>
    <name type="common">Chromohalobacter salexigens</name>
    <dbReference type="NCBI Taxonomy" id="290398"/>
    <lineage>
        <taxon>Bacteria</taxon>
        <taxon>Pseudomonadati</taxon>
        <taxon>Pseudomonadota</taxon>
        <taxon>Gammaproteobacteria</taxon>
        <taxon>Oceanospirillales</taxon>
        <taxon>Halomonadaceae</taxon>
        <taxon>Chromohalobacter</taxon>
    </lineage>
</organism>
<dbReference type="KEGG" id="csa:Csal_1046"/>
<feature type="transmembrane region" description="Helical" evidence="5">
    <location>
        <begin position="377"/>
        <end position="404"/>
    </location>
</feature>
<dbReference type="STRING" id="290398.Csal_1046"/>
<evidence type="ECO:0000259" key="6">
    <source>
        <dbReference type="Pfam" id="PF00324"/>
    </source>
</evidence>
<feature type="domain" description="Amino acid permease/ SLC12A" evidence="6">
    <location>
        <begin position="26"/>
        <end position="467"/>
    </location>
</feature>
<sequence>MNNSNPYTASSNNRNRLSGQLSTAGVVFMVVAAAAPLTVVNGNTPLAIGLGNGAMAPLGFAFASLVLFAFSVGFVAMTPYVKEAGAFFTYVGTGLGPRAGQATAFVALITYSAIQLGIYGFFGWAAADTVSNIGGPAIPWWLYAGAALVLVAALGYRNIELSSKVLAVALILEIGVVLVMNAAIAFEPSGSALTSLADIPATSSSTGPFGIAVLFSVTGFIGFEATAVFRDEARDPSRTIPRATYWAVFIIGGFYTLSCWFLVYAWGPDTVYGVANDYLNNGGNMVLDTARFYTGRVLTDIMEVLLLTSLVACILSFHNIVTRYQFVLANFDILPRFFAKSHALHGSPHISSLFQTATAIVLVTLCALSGASPLVGVFGSMAGIATVGMVILMLLTSVAAAVFFYRSPHLAPGRGVTTRLVPLIACLLLAFILYLVLSNFTQVTGLGVGISTVLALIPIAAFVIGLVAVRDRSMTQLAELSRVEPLPGREAG</sequence>
<dbReference type="GO" id="GO:0055085">
    <property type="term" value="P:transmembrane transport"/>
    <property type="evidence" value="ECO:0007669"/>
    <property type="project" value="InterPro"/>
</dbReference>
<dbReference type="Pfam" id="PF00324">
    <property type="entry name" value="AA_permease"/>
    <property type="match status" value="1"/>
</dbReference>
<feature type="transmembrane region" description="Helical" evidence="5">
    <location>
        <begin position="244"/>
        <end position="266"/>
    </location>
</feature>
<proteinExistence type="predicted"/>
<feature type="transmembrane region" description="Helical" evidence="5">
    <location>
        <begin position="21"/>
        <end position="40"/>
    </location>
</feature>
<dbReference type="PIRSF" id="PIRSF006060">
    <property type="entry name" value="AA_transporter"/>
    <property type="match status" value="1"/>
</dbReference>
<keyword evidence="3 5" id="KW-1133">Transmembrane helix</keyword>
<dbReference type="HOGENOM" id="CLU_007946_20_1_6"/>
<keyword evidence="2 5" id="KW-0812">Transmembrane</keyword>
<feature type="transmembrane region" description="Helical" evidence="5">
    <location>
        <begin position="138"/>
        <end position="156"/>
    </location>
</feature>
<dbReference type="Proteomes" id="UP000000239">
    <property type="component" value="Chromosome"/>
</dbReference>
<reference evidence="7 8" key="1">
    <citation type="journal article" date="2011" name="Stand. Genomic Sci.">
        <title>Complete genome sequence of the halophilic and highly halotolerant Chromohalobacter salexigens type strain (1H11(T)).</title>
        <authorList>
            <person name="Copeland A."/>
            <person name="O'Connor K."/>
            <person name="Lucas S."/>
            <person name="Lapidus A."/>
            <person name="Berry K.W."/>
            <person name="Detter J.C."/>
            <person name="Del Rio T.G."/>
            <person name="Hammon N."/>
            <person name="Dalin E."/>
            <person name="Tice H."/>
            <person name="Pitluck S."/>
            <person name="Bruce D."/>
            <person name="Goodwin L."/>
            <person name="Han C."/>
            <person name="Tapia R."/>
            <person name="Saunders E."/>
            <person name="Schmutz J."/>
            <person name="Brettin T."/>
            <person name="Larimer F."/>
            <person name="Land M."/>
            <person name="Hauser L."/>
            <person name="Vargas C."/>
            <person name="Nieto J.J."/>
            <person name="Kyrpides N.C."/>
            <person name="Ivanova N."/>
            <person name="Goker M."/>
            <person name="Klenk H.P."/>
            <person name="Csonka L.N."/>
            <person name="Woyke T."/>
        </authorList>
    </citation>
    <scope>NUCLEOTIDE SEQUENCE [LARGE SCALE GENOMIC DNA]</scope>
    <source>
        <strain evidence="8">ATCC BAA-138 / DSM 3043 / CIP 106854 / NCIMB 13768 / 1H11</strain>
    </source>
</reference>
<accession>Q1QYQ5</accession>
<evidence type="ECO:0000256" key="4">
    <source>
        <dbReference type="ARBA" id="ARBA00023136"/>
    </source>
</evidence>